<feature type="compositionally biased region" description="Polar residues" evidence="1">
    <location>
        <begin position="256"/>
        <end position="266"/>
    </location>
</feature>
<keyword evidence="4" id="KW-1185">Reference proteome</keyword>
<dbReference type="Pfam" id="PF25547">
    <property type="entry name" value="WXG100_2"/>
    <property type="match status" value="1"/>
</dbReference>
<feature type="compositionally biased region" description="Basic and acidic residues" evidence="1">
    <location>
        <begin position="528"/>
        <end position="543"/>
    </location>
</feature>
<feature type="region of interest" description="Disordered" evidence="1">
    <location>
        <begin position="365"/>
        <end position="558"/>
    </location>
</feature>
<accession>A0ABS0D757</accession>
<feature type="domain" description="Outer membrane channel protein CpnT-like N-terminal" evidence="2">
    <location>
        <begin position="19"/>
        <end position="143"/>
    </location>
</feature>
<sequence length="558" mass="57715">MGIEIPHEVALFLNFIGVPYPDIDEDQVRELGRQVREFATNVRATHESATGVITEMGSVYSGISYEALVASWARMSSTHMESLDQSCLVVANALEIAAEVITVVKVAVLAELAALAASYAALMAATAATAGASAAFAAAVRAAASRLVTAMEEMLISYVAAEVIGKAIEPLGHTIERMINGAVFAAASNLLDTPTSDSSSPLPLYIEPDEVLRYAKVLDDHADKILEHAATFADNVKALDFSTSGGPDALVAAAPGSTSITPSGASNPGAARETSPALHELTGAPQTIRGSRMADSVPFDPGRSGSEMSITPEYRNFPAQDGAKTSAQSPMERGDVSRALLASPGLDPSAASVFGIEKGMLATSGDAAPDRPVAMPVAGSANGAVDNVDAGEPHHSSGERPLAAADTVRPGQAVSPDANTRAVGSIRNESSGATDGPGLSNTSQGAGPGTPSSTPWTRSKQAGGKSRTAAKRATLENSERPVASSVVEHEHIQTPWSKMPKRAASAPRVFAPDSAAPAPNLQTDETTAEPKPHSELPDRDVEPTRSTADPARPRRVER</sequence>
<evidence type="ECO:0000313" key="4">
    <source>
        <dbReference type="Proteomes" id="UP000702209"/>
    </source>
</evidence>
<dbReference type="Proteomes" id="UP000702209">
    <property type="component" value="Unassembled WGS sequence"/>
</dbReference>
<evidence type="ECO:0000313" key="3">
    <source>
        <dbReference type="EMBL" id="MBF6302953.1"/>
    </source>
</evidence>
<evidence type="ECO:0000256" key="1">
    <source>
        <dbReference type="SAM" id="MobiDB-lite"/>
    </source>
</evidence>
<protein>
    <recommendedName>
        <fullName evidence="2">Outer membrane channel protein CpnT-like N-terminal domain-containing protein</fullName>
    </recommendedName>
</protein>
<dbReference type="EMBL" id="JADLQX010000085">
    <property type="protein sequence ID" value="MBF6302953.1"/>
    <property type="molecule type" value="Genomic_DNA"/>
</dbReference>
<comment type="caution">
    <text evidence="3">The sequence shown here is derived from an EMBL/GenBank/DDBJ whole genome shotgun (WGS) entry which is preliminary data.</text>
</comment>
<dbReference type="InterPro" id="IPR057746">
    <property type="entry name" value="CpnT-like_N"/>
</dbReference>
<evidence type="ECO:0000259" key="2">
    <source>
        <dbReference type="Pfam" id="PF25547"/>
    </source>
</evidence>
<gene>
    <name evidence="3" type="ORF">IU459_36385</name>
</gene>
<proteinExistence type="predicted"/>
<name>A0ABS0D757_9NOCA</name>
<feature type="region of interest" description="Disordered" evidence="1">
    <location>
        <begin position="253"/>
        <end position="333"/>
    </location>
</feature>
<reference evidence="3 4" key="1">
    <citation type="submission" date="2020-10" db="EMBL/GenBank/DDBJ databases">
        <title>Identification of Nocardia species via Next-generation sequencing and recognition of intraspecies genetic diversity.</title>
        <authorList>
            <person name="Li P."/>
            <person name="Li P."/>
            <person name="Lu B."/>
        </authorList>
    </citation>
    <scope>NUCLEOTIDE SEQUENCE [LARGE SCALE GENOMIC DNA]</scope>
    <source>
        <strain evidence="3 4">BJ06-0157</strain>
    </source>
</reference>
<feature type="compositionally biased region" description="Polar residues" evidence="1">
    <location>
        <begin position="427"/>
        <end position="460"/>
    </location>
</feature>
<organism evidence="3 4">
    <name type="scientific">Nocardia amamiensis</name>
    <dbReference type="NCBI Taxonomy" id="404578"/>
    <lineage>
        <taxon>Bacteria</taxon>
        <taxon>Bacillati</taxon>
        <taxon>Actinomycetota</taxon>
        <taxon>Actinomycetes</taxon>
        <taxon>Mycobacteriales</taxon>
        <taxon>Nocardiaceae</taxon>
        <taxon>Nocardia</taxon>
    </lineage>
</organism>
<dbReference type="RefSeq" id="WP_195134132.1">
    <property type="nucleotide sequence ID" value="NZ_JADLQX010000085.1"/>
</dbReference>